<dbReference type="PROSITE" id="PS50931">
    <property type="entry name" value="HTH_LYSR"/>
    <property type="match status" value="1"/>
</dbReference>
<dbReference type="Proteomes" id="UP000006967">
    <property type="component" value="Unassembled WGS sequence"/>
</dbReference>
<proteinExistence type="inferred from homology"/>
<accession>A0A9W5L4H2</accession>
<comment type="caution">
    <text evidence="7">The sequence shown here is derived from an EMBL/GenBank/DDBJ whole genome shotgun (WGS) entry which is preliminary data.</text>
</comment>
<evidence type="ECO:0000313" key="7">
    <source>
        <dbReference type="EMBL" id="EJR76925.1"/>
    </source>
</evidence>
<dbReference type="InterPro" id="IPR036390">
    <property type="entry name" value="WH_DNA-bd_sf"/>
</dbReference>
<dbReference type="SUPFAM" id="SSF53850">
    <property type="entry name" value="Periplasmic binding protein-like II"/>
    <property type="match status" value="1"/>
</dbReference>
<name>A0A9W5L4H2_BACCE</name>
<dbReference type="Gene3D" id="3.40.190.290">
    <property type="match status" value="1"/>
</dbReference>
<dbReference type="Pfam" id="PF03466">
    <property type="entry name" value="LysR_substrate"/>
    <property type="match status" value="1"/>
</dbReference>
<evidence type="ECO:0000256" key="5">
    <source>
        <dbReference type="ARBA" id="ARBA00023163"/>
    </source>
</evidence>
<dbReference type="Gene3D" id="1.10.10.10">
    <property type="entry name" value="Winged helix-like DNA-binding domain superfamily/Winged helix DNA-binding domain"/>
    <property type="match status" value="1"/>
</dbReference>
<evidence type="ECO:0000259" key="6">
    <source>
        <dbReference type="PROSITE" id="PS50931"/>
    </source>
</evidence>
<dbReference type="GO" id="GO:0003677">
    <property type="term" value="F:DNA binding"/>
    <property type="evidence" value="ECO:0007669"/>
    <property type="project" value="UniProtKB-KW"/>
</dbReference>
<protein>
    <recommendedName>
        <fullName evidence="2">HTH-type transcriptional regulator CzcR</fullName>
    </recommendedName>
</protein>
<feature type="domain" description="HTH lysR-type" evidence="6">
    <location>
        <begin position="7"/>
        <end position="63"/>
    </location>
</feature>
<dbReference type="SUPFAM" id="SSF46785">
    <property type="entry name" value="Winged helix' DNA-binding domain"/>
    <property type="match status" value="1"/>
</dbReference>
<reference evidence="7 8" key="1">
    <citation type="submission" date="2012-04" db="EMBL/GenBank/DDBJ databases">
        <title>The Genome Sequence of Bacillus cereus VD154.</title>
        <authorList>
            <consortium name="The Broad Institute Genome Sequencing Platform"/>
            <consortium name="The Broad Institute Genome Sequencing Center for Infectious Disease"/>
            <person name="Feldgarden M."/>
            <person name="Van der Auwera G.A."/>
            <person name="Mahillon J."/>
            <person name="Duprez V."/>
            <person name="Timmery S."/>
            <person name="Mattelet C."/>
            <person name="Dierick K."/>
            <person name="Sun M."/>
            <person name="Yu Z."/>
            <person name="Zhu L."/>
            <person name="Hu X."/>
            <person name="Shank E.B."/>
            <person name="Swiecicka I."/>
            <person name="Hansen B.M."/>
            <person name="Andrup L."/>
            <person name="Young S.K."/>
            <person name="Zeng Q."/>
            <person name="Gargeya S."/>
            <person name="Fitzgerald M."/>
            <person name="Haas B."/>
            <person name="Abouelleil A."/>
            <person name="Alvarado L."/>
            <person name="Arachchi H.M."/>
            <person name="Berlin A."/>
            <person name="Chapman S.B."/>
            <person name="Goldberg J."/>
            <person name="Griggs A."/>
            <person name="Gujja S."/>
            <person name="Hansen M."/>
            <person name="Howarth C."/>
            <person name="Imamovic A."/>
            <person name="Larimer J."/>
            <person name="McCowen C."/>
            <person name="Montmayeur A."/>
            <person name="Murphy C."/>
            <person name="Neiman D."/>
            <person name="Pearson M."/>
            <person name="Priest M."/>
            <person name="Roberts A."/>
            <person name="Saif S."/>
            <person name="Shea T."/>
            <person name="Sisk P."/>
            <person name="Sykes S."/>
            <person name="Wortman J."/>
            <person name="Nusbaum C."/>
            <person name="Birren B."/>
        </authorList>
    </citation>
    <scope>NUCLEOTIDE SEQUENCE [LARGE SCALE GENOMIC DNA]</scope>
    <source>
        <strain evidence="7 8">VD154</strain>
    </source>
</reference>
<dbReference type="GO" id="GO:0005829">
    <property type="term" value="C:cytosol"/>
    <property type="evidence" value="ECO:0007669"/>
    <property type="project" value="TreeGrafter"/>
</dbReference>
<keyword evidence="5" id="KW-0804">Transcription</keyword>
<evidence type="ECO:0000256" key="4">
    <source>
        <dbReference type="ARBA" id="ARBA00023125"/>
    </source>
</evidence>
<dbReference type="GO" id="GO:0003700">
    <property type="term" value="F:DNA-binding transcription factor activity"/>
    <property type="evidence" value="ECO:0007669"/>
    <property type="project" value="InterPro"/>
</dbReference>
<dbReference type="PANTHER" id="PTHR30419:SF25">
    <property type="entry name" value="HTH-TYPE TRANSCRIPTIONAL REGULATOR YTLI"/>
    <property type="match status" value="1"/>
</dbReference>
<keyword evidence="3" id="KW-0805">Transcription regulation</keyword>
<dbReference type="InterPro" id="IPR005119">
    <property type="entry name" value="LysR_subst-bd"/>
</dbReference>
<sequence length="296" mass="33831">MKLVYEMEIKELLTFKKIIEEGTFSQAAKKLNYAQSTVTTHIKKLENEIGFLLFERGWDARLTEEGKLFAEEVENLLTHWEYSITQAQRISNEEKGSLRIGLLESVAKRLIPIILKFLNAEKPYIHCDFVVGNTALLSEMIEHNKIDFAVCGNNKNKSNVKFIPICDEQIEFVVNNPKHPLLQKESVEAFDIIDYPVIVGESNCYSYQSVSSFLAENNLSFKRIYNCSALNLIPEMLFENAIGIIPKGTILNEEILSFKIKDFNSKILIGILISTKNNNYLSQTKQNIINIIKEAL</sequence>
<keyword evidence="4" id="KW-0238">DNA-binding</keyword>
<dbReference type="Pfam" id="PF00126">
    <property type="entry name" value="HTH_1"/>
    <property type="match status" value="1"/>
</dbReference>
<comment type="similarity">
    <text evidence="1">Belongs to the LysR transcriptional regulatory family.</text>
</comment>
<gene>
    <name evidence="7" type="ORF">IK5_00462</name>
</gene>
<organism evidence="7 8">
    <name type="scientific">Bacillus cereus VD154</name>
    <dbReference type="NCBI Taxonomy" id="1053238"/>
    <lineage>
        <taxon>Bacteria</taxon>
        <taxon>Bacillati</taxon>
        <taxon>Bacillota</taxon>
        <taxon>Bacilli</taxon>
        <taxon>Bacillales</taxon>
        <taxon>Bacillaceae</taxon>
        <taxon>Bacillus</taxon>
        <taxon>Bacillus cereus group</taxon>
    </lineage>
</organism>
<evidence type="ECO:0000313" key="8">
    <source>
        <dbReference type="Proteomes" id="UP000006967"/>
    </source>
</evidence>
<dbReference type="EMBL" id="AHFG01000009">
    <property type="protein sequence ID" value="EJR76925.1"/>
    <property type="molecule type" value="Genomic_DNA"/>
</dbReference>
<evidence type="ECO:0000256" key="3">
    <source>
        <dbReference type="ARBA" id="ARBA00023015"/>
    </source>
</evidence>
<evidence type="ECO:0000256" key="2">
    <source>
        <dbReference type="ARBA" id="ARBA00018718"/>
    </source>
</evidence>
<evidence type="ECO:0000256" key="1">
    <source>
        <dbReference type="ARBA" id="ARBA00009437"/>
    </source>
</evidence>
<dbReference type="PRINTS" id="PR00039">
    <property type="entry name" value="HTHLYSR"/>
</dbReference>
<dbReference type="PANTHER" id="PTHR30419">
    <property type="entry name" value="HTH-TYPE TRANSCRIPTIONAL REGULATOR YBHD"/>
    <property type="match status" value="1"/>
</dbReference>
<dbReference type="AlphaFoldDB" id="A0A9W5L4H2"/>
<dbReference type="InterPro" id="IPR050950">
    <property type="entry name" value="HTH-type_LysR_regulators"/>
</dbReference>
<dbReference type="InterPro" id="IPR036388">
    <property type="entry name" value="WH-like_DNA-bd_sf"/>
</dbReference>
<dbReference type="CDD" id="cd05466">
    <property type="entry name" value="PBP2_LTTR_substrate"/>
    <property type="match status" value="1"/>
</dbReference>
<dbReference type="InterPro" id="IPR000847">
    <property type="entry name" value="LysR_HTH_N"/>
</dbReference>